<reference evidence="1 2" key="1">
    <citation type="submission" date="2019-04" db="EMBL/GenBank/DDBJ databases">
        <authorList>
            <person name="Feng G."/>
            <person name="Zhang J."/>
            <person name="Zhu H."/>
        </authorList>
    </citation>
    <scope>NUCLEOTIDE SEQUENCE [LARGE SCALE GENOMIC DNA]</scope>
    <source>
        <strain evidence="1 2">JCM 19491</strain>
    </source>
</reference>
<gene>
    <name evidence="1" type="ORF">EU557_01365</name>
</gene>
<proteinExistence type="predicted"/>
<dbReference type="OrthoDB" id="793003at2"/>
<dbReference type="RefSeq" id="WP_135528625.1">
    <property type="nucleotide sequence ID" value="NZ_SRKZ01000001.1"/>
</dbReference>
<dbReference type="Proteomes" id="UP000298284">
    <property type="component" value="Unassembled WGS sequence"/>
</dbReference>
<keyword evidence="1" id="KW-0436">Ligase</keyword>
<name>A0A4Z0MRL1_9BACT</name>
<evidence type="ECO:0000313" key="1">
    <source>
        <dbReference type="EMBL" id="TGD82463.1"/>
    </source>
</evidence>
<keyword evidence="2" id="KW-1185">Reference proteome</keyword>
<dbReference type="Gene3D" id="3.90.1140.10">
    <property type="entry name" value="Cyclic phosphodiesterase"/>
    <property type="match status" value="1"/>
</dbReference>
<dbReference type="EMBL" id="SRKZ01000001">
    <property type="protein sequence ID" value="TGD82463.1"/>
    <property type="molecule type" value="Genomic_DNA"/>
</dbReference>
<sequence>MHSPDSAPLILTLALDADSQAHFNDLRQLHFPKERNYLQAHVTLFHHLPAIERPAIEAELQALTSTLPPLPLRVTGLRFLGRGVAYDLENSVLQQLHKQLQTTWTPWLTPQDQQRLKPHITVQNKVDPAVARALHEKLTAQFAPFEATGLGLLLWAYRGGPWEKLREFQFMSEVA</sequence>
<accession>A0A4Z0MRL1</accession>
<protein>
    <submittedName>
        <fullName evidence="1">2'-5' RNA ligase family protein</fullName>
    </submittedName>
</protein>
<dbReference type="SUPFAM" id="SSF55144">
    <property type="entry name" value="LigT-like"/>
    <property type="match status" value="1"/>
</dbReference>
<dbReference type="InterPro" id="IPR009097">
    <property type="entry name" value="Cyclic_Pdiesterase"/>
</dbReference>
<organism evidence="1 2">
    <name type="scientific">Hymenobacter wooponensis</name>
    <dbReference type="NCBI Taxonomy" id="1525360"/>
    <lineage>
        <taxon>Bacteria</taxon>
        <taxon>Pseudomonadati</taxon>
        <taxon>Bacteroidota</taxon>
        <taxon>Cytophagia</taxon>
        <taxon>Cytophagales</taxon>
        <taxon>Hymenobacteraceae</taxon>
        <taxon>Hymenobacter</taxon>
    </lineage>
</organism>
<dbReference type="AlphaFoldDB" id="A0A4Z0MRL1"/>
<comment type="caution">
    <text evidence="1">The sequence shown here is derived from an EMBL/GenBank/DDBJ whole genome shotgun (WGS) entry which is preliminary data.</text>
</comment>
<evidence type="ECO:0000313" key="2">
    <source>
        <dbReference type="Proteomes" id="UP000298284"/>
    </source>
</evidence>
<dbReference type="Pfam" id="PF13563">
    <property type="entry name" value="2_5_RNA_ligase2"/>
    <property type="match status" value="1"/>
</dbReference>
<dbReference type="GO" id="GO:0016874">
    <property type="term" value="F:ligase activity"/>
    <property type="evidence" value="ECO:0007669"/>
    <property type="project" value="UniProtKB-KW"/>
</dbReference>